<dbReference type="PANTHER" id="PTHR43534">
    <property type="entry name" value="MIND SUPERFAMILY P-LOOP ATPASE CONTAINING AN INSERTED FERREDOXIN DOMAIN"/>
    <property type="match status" value="1"/>
</dbReference>
<proteinExistence type="predicted"/>
<dbReference type="EMBL" id="FWDM01000025">
    <property type="protein sequence ID" value="SLM14085.1"/>
    <property type="molecule type" value="Genomic_DNA"/>
</dbReference>
<dbReference type="Gene3D" id="3.30.70.20">
    <property type="match status" value="1"/>
</dbReference>
<dbReference type="Pfam" id="PF01656">
    <property type="entry name" value="CbiA"/>
    <property type="match status" value="1"/>
</dbReference>
<evidence type="ECO:0000313" key="2">
    <source>
        <dbReference type="EMBL" id="SLM14085.1"/>
    </source>
</evidence>
<feature type="domain" description="4Fe-4S ferredoxin-type" evidence="1">
    <location>
        <begin position="60"/>
        <end position="89"/>
    </location>
</feature>
<dbReference type="Gene3D" id="3.40.50.300">
    <property type="entry name" value="P-loop containing nucleotide triphosphate hydrolases"/>
    <property type="match status" value="1"/>
</dbReference>
<dbReference type="Pfam" id="PF00037">
    <property type="entry name" value="Fer4"/>
    <property type="match status" value="1"/>
</dbReference>
<name>A0A3P3XK04_9SPIR</name>
<reference evidence="2" key="1">
    <citation type="submission" date="2017-02" db="EMBL/GenBank/DDBJ databases">
        <authorList>
            <person name="Regsiter A."/>
            <person name="William W."/>
        </authorList>
    </citation>
    <scope>NUCLEOTIDE SEQUENCE</scope>
    <source>
        <strain evidence="2">Bib</strain>
    </source>
</reference>
<dbReference type="CDD" id="cd03110">
    <property type="entry name" value="SIMIBI_bact_arch"/>
    <property type="match status" value="1"/>
</dbReference>
<evidence type="ECO:0000259" key="1">
    <source>
        <dbReference type="PROSITE" id="PS51379"/>
    </source>
</evidence>
<dbReference type="PANTHER" id="PTHR43534:SF1">
    <property type="entry name" value="4FE-4S CLUSTER CONTAINING PARA FAMILY ATPASE PROTEIN"/>
    <property type="match status" value="1"/>
</dbReference>
<dbReference type="InterPro" id="IPR017896">
    <property type="entry name" value="4Fe4S_Fe-S-bd"/>
</dbReference>
<feature type="domain" description="4Fe-4S ferredoxin-type" evidence="1">
    <location>
        <begin position="90"/>
        <end position="118"/>
    </location>
</feature>
<dbReference type="SUPFAM" id="SSF54862">
    <property type="entry name" value="4Fe-4S ferredoxins"/>
    <property type="match status" value="1"/>
</dbReference>
<dbReference type="InterPro" id="IPR002586">
    <property type="entry name" value="CobQ/CobB/MinD/ParA_Nub-bd_dom"/>
</dbReference>
<sequence>MIRIAILSGKGGTGKTSVAASFGYLAGKRAVLCDCDVDASNLALVAGAQNIQSREYSGGMVAVIDPEACIGCGACARVCRFDAIEKAGPKYRIEAASCEGCGYCPRVCAFNAISMVERKSGDIFTGQSRFDSAIVYAELSIGAENSGKLSTQVRRLADEIAEEKGAEVIIIDGPPGVSCPAIAAATGTNYILFVSEPTRSGVSDLERAMEMARKLKIPGGVLVNRADINEVLSRKIEAITMQTGNDFWGAIPLSSDFVRAVRNGKTVLEETDDERITSALTQTWRSILERFQKWQ</sequence>
<dbReference type="SUPFAM" id="SSF52540">
    <property type="entry name" value="P-loop containing nucleoside triphosphate hydrolases"/>
    <property type="match status" value="1"/>
</dbReference>
<dbReference type="AlphaFoldDB" id="A0A3P3XK04"/>
<organism evidence="2">
    <name type="scientific">uncultured spirochete</name>
    <dbReference type="NCBI Taxonomy" id="156406"/>
    <lineage>
        <taxon>Bacteria</taxon>
        <taxon>Pseudomonadati</taxon>
        <taxon>Spirochaetota</taxon>
        <taxon>Spirochaetia</taxon>
        <taxon>Spirochaetales</taxon>
        <taxon>environmental samples</taxon>
    </lineage>
</organism>
<gene>
    <name evidence="2" type="ORF">SPIROBIBN47_310025</name>
</gene>
<dbReference type="InterPro" id="IPR027417">
    <property type="entry name" value="P-loop_NTPase"/>
</dbReference>
<dbReference type="PROSITE" id="PS51379">
    <property type="entry name" value="4FE4S_FER_2"/>
    <property type="match status" value="2"/>
</dbReference>
<accession>A0A3P3XK04</accession>
<protein>
    <submittedName>
        <fullName evidence="2">Cobyrinic acid ac-diamide synthase</fullName>
    </submittedName>
</protein>